<evidence type="ECO:0000313" key="1">
    <source>
        <dbReference type="EMBL" id="KAK0751813.1"/>
    </source>
</evidence>
<organism evidence="1 2">
    <name type="scientific">Schizothecium vesticola</name>
    <dbReference type="NCBI Taxonomy" id="314040"/>
    <lineage>
        <taxon>Eukaryota</taxon>
        <taxon>Fungi</taxon>
        <taxon>Dikarya</taxon>
        <taxon>Ascomycota</taxon>
        <taxon>Pezizomycotina</taxon>
        <taxon>Sordariomycetes</taxon>
        <taxon>Sordariomycetidae</taxon>
        <taxon>Sordariales</taxon>
        <taxon>Schizotheciaceae</taxon>
        <taxon>Schizothecium</taxon>
    </lineage>
</organism>
<dbReference type="AlphaFoldDB" id="A0AA40KA76"/>
<dbReference type="Proteomes" id="UP001172155">
    <property type="component" value="Unassembled WGS sequence"/>
</dbReference>
<protein>
    <submittedName>
        <fullName evidence="1">Uncharacterized protein</fullName>
    </submittedName>
</protein>
<dbReference type="EMBL" id="JAUKUD010000002">
    <property type="protein sequence ID" value="KAK0751813.1"/>
    <property type="molecule type" value="Genomic_DNA"/>
</dbReference>
<accession>A0AA40KA76</accession>
<evidence type="ECO:0000313" key="2">
    <source>
        <dbReference type="Proteomes" id="UP001172155"/>
    </source>
</evidence>
<keyword evidence="2" id="KW-1185">Reference proteome</keyword>
<sequence length="350" mass="37785">MASLPVKLKVAIRDHFTAPTSPLRTTLASLSALVGLPILLDPEWPLLVAALSTLYPTPETSTQLVLSLAGTVQTFARSLAELLDDAAHEAWTEQVLERTTSSGSGGLRIHLDVGPGAGVSAAWLPAPRAGFVVTMPGREKVVRPEELAPTFRGQLLKCFEPGEVVVPISARGVAAGDDWADVEVDTATGRVDVVEKKPGNVAVVGASSAKTPVVEFLPNVQSLPRPDELFLRAPYYLTVSAGHDGMEIHGSHSPSLKVMGEYFKKWCRVNHHDSTAPPAVQVTLSQSAFGLGEMFDRLSISTKDTRYNNQFRVTAPMIVAFVEGVLGYELMSDHGGWNFKREAEFKTSRF</sequence>
<name>A0AA40KA76_9PEZI</name>
<comment type="caution">
    <text evidence="1">The sequence shown here is derived from an EMBL/GenBank/DDBJ whole genome shotgun (WGS) entry which is preliminary data.</text>
</comment>
<gene>
    <name evidence="1" type="ORF">B0T18DRAFT_77918</name>
</gene>
<reference evidence="1" key="1">
    <citation type="submission" date="2023-06" db="EMBL/GenBank/DDBJ databases">
        <title>Genome-scale phylogeny and comparative genomics of the fungal order Sordariales.</title>
        <authorList>
            <consortium name="Lawrence Berkeley National Laboratory"/>
            <person name="Hensen N."/>
            <person name="Bonometti L."/>
            <person name="Westerberg I."/>
            <person name="Brannstrom I.O."/>
            <person name="Guillou S."/>
            <person name="Cros-Aarteil S."/>
            <person name="Calhoun S."/>
            <person name="Haridas S."/>
            <person name="Kuo A."/>
            <person name="Mondo S."/>
            <person name="Pangilinan J."/>
            <person name="Riley R."/>
            <person name="LaButti K."/>
            <person name="Andreopoulos B."/>
            <person name="Lipzen A."/>
            <person name="Chen C."/>
            <person name="Yanf M."/>
            <person name="Daum C."/>
            <person name="Ng V."/>
            <person name="Clum A."/>
            <person name="Steindorff A."/>
            <person name="Ohm R."/>
            <person name="Martin F."/>
            <person name="Silar P."/>
            <person name="Natvig D."/>
            <person name="Lalanne C."/>
            <person name="Gautier V."/>
            <person name="Ament-velasquez S.L."/>
            <person name="Kruys A."/>
            <person name="Hutchinson M.I."/>
            <person name="Powell A.J."/>
            <person name="Barry K."/>
            <person name="Miller A.N."/>
            <person name="Grigoriev I.V."/>
            <person name="Debuchy R."/>
            <person name="Gladieux P."/>
            <person name="Thoren M.H."/>
            <person name="Johannesson H."/>
        </authorList>
    </citation>
    <scope>NUCLEOTIDE SEQUENCE</scope>
    <source>
        <strain evidence="1">SMH3187-1</strain>
    </source>
</reference>
<proteinExistence type="predicted"/>